<reference evidence="8 9" key="1">
    <citation type="submission" date="2018-03" db="EMBL/GenBank/DDBJ databases">
        <title>Genomic Encyclopedia of Archaeal and Bacterial Type Strains, Phase II (KMG-II): from individual species to whole genera.</title>
        <authorList>
            <person name="Goeker M."/>
        </authorList>
    </citation>
    <scope>NUCLEOTIDE SEQUENCE [LARGE SCALE GENOMIC DNA]</scope>
    <source>
        <strain evidence="8 9">DSM 19711</strain>
    </source>
</reference>
<evidence type="ECO:0000256" key="3">
    <source>
        <dbReference type="ARBA" id="ARBA00012663"/>
    </source>
</evidence>
<dbReference type="InterPro" id="IPR029018">
    <property type="entry name" value="Hex-like_dom2"/>
</dbReference>
<sequence>MPVTPFPRPKSIASTTGSGPAPDAPVRVVLDPATPAQGFRLQTSPEGITVTHADAAGLRYALATLDQLRADRDFATTSYDVSDHPDFGVRGFMLDISRDRVPTRRTLARWVEVLELARINSLELYTEHTFAFRGEQAVWQDASPLTPADLQWLDALCASRGIDLVCNQNTLGHMERFLKHPDHAKRAENEDGFTIRGQHRPPSTVEPSRENAEFVQGLLEDVVPNFRTKRLNIGADEPWELGTGKSAQRAEEVGLGTVYFEYVTQVMQPWLDRGYTVEFWADVFGDHPELMDKVPAGAVPVVWQYDSPALLAEVVDSASPGQVQEWRSLGVDVTALRDGFRDRAKLLLDAGIPFWVAPGASNWNSLLGRWDNAVANMVDAAEVGLENSAQGYLNTSWGDHGHWDPPSVAFGPVLFGGAVSWSLEDNRDVDVAAVLNDALLLDPTGVVGDVLVRAGKVCQRLGAPLLNASPLCLVLREPDQLKPWAVPAPEALAAVHDELLSCLADLRGADPAAADGDAVVRELTQALRLSDLAVRALQARAQDGSFAADAAPRLLAELDDLLEEQRACWLLRSRPGGLADSVAEFGRLRHALVRAAS</sequence>
<evidence type="ECO:0000256" key="2">
    <source>
        <dbReference type="ARBA" id="ARBA00006285"/>
    </source>
</evidence>
<evidence type="ECO:0000256" key="4">
    <source>
        <dbReference type="ARBA" id="ARBA00022801"/>
    </source>
</evidence>
<organism evidence="8 9">
    <name type="scientific">Kineococcus rhizosphaerae</name>
    <dbReference type="NCBI Taxonomy" id="559628"/>
    <lineage>
        <taxon>Bacteria</taxon>
        <taxon>Bacillati</taxon>
        <taxon>Actinomycetota</taxon>
        <taxon>Actinomycetes</taxon>
        <taxon>Kineosporiales</taxon>
        <taxon>Kineosporiaceae</taxon>
        <taxon>Kineococcus</taxon>
    </lineage>
</organism>
<dbReference type="PANTHER" id="PTHR22600:SF57">
    <property type="entry name" value="BETA-N-ACETYLHEXOSAMINIDASE"/>
    <property type="match status" value="1"/>
</dbReference>
<dbReference type="SUPFAM" id="SSF51445">
    <property type="entry name" value="(Trans)glycosidases"/>
    <property type="match status" value="1"/>
</dbReference>
<feature type="region of interest" description="Disordered" evidence="6">
    <location>
        <begin position="1"/>
        <end position="24"/>
    </location>
</feature>
<comment type="similarity">
    <text evidence="2">Belongs to the glycosyl hydrolase 20 family.</text>
</comment>
<evidence type="ECO:0000313" key="8">
    <source>
        <dbReference type="EMBL" id="PRY14692.1"/>
    </source>
</evidence>
<dbReference type="AlphaFoldDB" id="A0A2T0R3Q9"/>
<dbReference type="Gene3D" id="3.30.379.10">
    <property type="entry name" value="Chitobiase/beta-hexosaminidase domain 2-like"/>
    <property type="match status" value="1"/>
</dbReference>
<keyword evidence="9" id="KW-1185">Reference proteome</keyword>
<comment type="caution">
    <text evidence="8">The sequence shown here is derived from an EMBL/GenBank/DDBJ whole genome shotgun (WGS) entry which is preliminary data.</text>
</comment>
<dbReference type="OrthoDB" id="9763537at2"/>
<dbReference type="PRINTS" id="PR00738">
    <property type="entry name" value="GLHYDRLASE20"/>
</dbReference>
<dbReference type="Proteomes" id="UP000238083">
    <property type="component" value="Unassembled WGS sequence"/>
</dbReference>
<dbReference type="GO" id="GO:0005975">
    <property type="term" value="P:carbohydrate metabolic process"/>
    <property type="evidence" value="ECO:0007669"/>
    <property type="project" value="InterPro"/>
</dbReference>
<accession>A0A2T0R3Q9</accession>
<feature type="active site" description="Proton donor" evidence="5">
    <location>
        <position position="237"/>
    </location>
</feature>
<protein>
    <recommendedName>
        <fullName evidence="3">beta-N-acetylhexosaminidase</fullName>
        <ecNumber evidence="3">3.2.1.52</ecNumber>
    </recommendedName>
</protein>
<dbReference type="SUPFAM" id="SSF55545">
    <property type="entry name" value="beta-N-acetylhexosaminidase-like domain"/>
    <property type="match status" value="1"/>
</dbReference>
<comment type="catalytic activity">
    <reaction evidence="1">
        <text>Hydrolysis of terminal non-reducing N-acetyl-D-hexosamine residues in N-acetyl-beta-D-hexosaminides.</text>
        <dbReference type="EC" id="3.2.1.52"/>
    </reaction>
</comment>
<dbReference type="Pfam" id="PF00728">
    <property type="entry name" value="Glyco_hydro_20"/>
    <property type="match status" value="1"/>
</dbReference>
<evidence type="ECO:0000313" key="9">
    <source>
        <dbReference type="Proteomes" id="UP000238083"/>
    </source>
</evidence>
<keyword evidence="4 8" id="KW-0378">Hydrolase</keyword>
<dbReference type="GO" id="GO:0004563">
    <property type="term" value="F:beta-N-acetylhexosaminidase activity"/>
    <property type="evidence" value="ECO:0007669"/>
    <property type="project" value="UniProtKB-EC"/>
</dbReference>
<dbReference type="PANTHER" id="PTHR22600">
    <property type="entry name" value="BETA-HEXOSAMINIDASE"/>
    <property type="match status" value="1"/>
</dbReference>
<evidence type="ECO:0000256" key="5">
    <source>
        <dbReference type="PIRSR" id="PIRSR625705-1"/>
    </source>
</evidence>
<dbReference type="GO" id="GO:0016020">
    <property type="term" value="C:membrane"/>
    <property type="evidence" value="ECO:0007669"/>
    <property type="project" value="TreeGrafter"/>
</dbReference>
<evidence type="ECO:0000256" key="1">
    <source>
        <dbReference type="ARBA" id="ARBA00001231"/>
    </source>
</evidence>
<evidence type="ECO:0000256" key="6">
    <source>
        <dbReference type="SAM" id="MobiDB-lite"/>
    </source>
</evidence>
<dbReference type="Gene3D" id="3.20.20.80">
    <property type="entry name" value="Glycosidases"/>
    <property type="match status" value="1"/>
</dbReference>
<proteinExistence type="inferred from homology"/>
<feature type="domain" description="Glycoside hydrolase family 20 catalytic" evidence="7">
    <location>
        <begin position="87"/>
        <end position="312"/>
    </location>
</feature>
<dbReference type="EMBL" id="PVZF01000006">
    <property type="protein sequence ID" value="PRY14692.1"/>
    <property type="molecule type" value="Genomic_DNA"/>
</dbReference>
<dbReference type="EC" id="3.2.1.52" evidence="3"/>
<dbReference type="InterPro" id="IPR025705">
    <property type="entry name" value="Beta_hexosaminidase_sua/sub"/>
</dbReference>
<dbReference type="GO" id="GO:0030203">
    <property type="term" value="P:glycosaminoglycan metabolic process"/>
    <property type="evidence" value="ECO:0007669"/>
    <property type="project" value="TreeGrafter"/>
</dbReference>
<evidence type="ECO:0000259" key="7">
    <source>
        <dbReference type="Pfam" id="PF00728"/>
    </source>
</evidence>
<dbReference type="InterPro" id="IPR015883">
    <property type="entry name" value="Glyco_hydro_20_cat"/>
</dbReference>
<dbReference type="InterPro" id="IPR017853">
    <property type="entry name" value="GH"/>
</dbReference>
<dbReference type="RefSeq" id="WP_106211215.1">
    <property type="nucleotide sequence ID" value="NZ_PVZF01000006.1"/>
</dbReference>
<gene>
    <name evidence="8" type="ORF">CLV37_106251</name>
</gene>
<name>A0A2T0R3Q9_9ACTN</name>